<keyword evidence="2" id="KW-0732">Signal</keyword>
<organism evidence="4 5">
    <name type="scientific">Lacibacter sediminis</name>
    <dbReference type="NCBI Taxonomy" id="2760713"/>
    <lineage>
        <taxon>Bacteria</taxon>
        <taxon>Pseudomonadati</taxon>
        <taxon>Bacteroidota</taxon>
        <taxon>Chitinophagia</taxon>
        <taxon>Chitinophagales</taxon>
        <taxon>Chitinophagaceae</taxon>
        <taxon>Lacibacter</taxon>
    </lineage>
</organism>
<feature type="coiled-coil region" evidence="1">
    <location>
        <begin position="121"/>
        <end position="148"/>
    </location>
</feature>
<dbReference type="Proteomes" id="UP000515344">
    <property type="component" value="Chromosome"/>
</dbReference>
<protein>
    <submittedName>
        <fullName evidence="4">Tail fiber domain-containing protein</fullName>
    </submittedName>
</protein>
<name>A0A7G5XJ73_9BACT</name>
<evidence type="ECO:0000259" key="3">
    <source>
        <dbReference type="PROSITE" id="PS51688"/>
    </source>
</evidence>
<sequence length="150" mass="17005">MFTSIKYIAFITVSFFISTNTIAQTINDEQTKLNVASISNPVERLSQLKPISFEYNTKQYKFLNLQTGKQYGFLSDNIQAVFPELVKEKRVSYMQGKNNYKNASIASINETSLIPVLVASIVEQQKQIDQLKSEIEALKKKKDVAVTQAK</sequence>
<dbReference type="KEGG" id="lacs:H4075_04805"/>
<dbReference type="PROSITE" id="PS51688">
    <property type="entry name" value="ICA"/>
    <property type="match status" value="1"/>
</dbReference>
<reference evidence="5" key="1">
    <citation type="submission" date="2020-08" db="EMBL/GenBank/DDBJ databases">
        <title>Lacibacter sp. S13-6-6 genome sequencing.</title>
        <authorList>
            <person name="Jin L."/>
        </authorList>
    </citation>
    <scope>NUCLEOTIDE SEQUENCE [LARGE SCALE GENOMIC DNA]</scope>
    <source>
        <strain evidence="5">S13-6-6</strain>
    </source>
</reference>
<dbReference type="AlphaFoldDB" id="A0A7G5XJ73"/>
<feature type="domain" description="Peptidase S74" evidence="3">
    <location>
        <begin position="28"/>
        <end position="135"/>
    </location>
</feature>
<proteinExistence type="predicted"/>
<gene>
    <name evidence="4" type="ORF">H4075_04805</name>
</gene>
<evidence type="ECO:0000256" key="2">
    <source>
        <dbReference type="SAM" id="SignalP"/>
    </source>
</evidence>
<dbReference type="Pfam" id="PF13884">
    <property type="entry name" value="Peptidase_S74"/>
    <property type="match status" value="1"/>
</dbReference>
<evidence type="ECO:0000256" key="1">
    <source>
        <dbReference type="SAM" id="Coils"/>
    </source>
</evidence>
<accession>A0A7G5XJ73</accession>
<keyword evidence="5" id="KW-1185">Reference proteome</keyword>
<feature type="chain" id="PRO_5028994222" evidence="2">
    <location>
        <begin position="24"/>
        <end position="150"/>
    </location>
</feature>
<evidence type="ECO:0000313" key="4">
    <source>
        <dbReference type="EMBL" id="QNA45526.1"/>
    </source>
</evidence>
<dbReference type="RefSeq" id="WP_182804661.1">
    <property type="nucleotide sequence ID" value="NZ_CP060007.1"/>
</dbReference>
<feature type="signal peptide" evidence="2">
    <location>
        <begin position="1"/>
        <end position="23"/>
    </location>
</feature>
<dbReference type="InterPro" id="IPR030392">
    <property type="entry name" value="S74_ICA"/>
</dbReference>
<evidence type="ECO:0000313" key="5">
    <source>
        <dbReference type="Proteomes" id="UP000515344"/>
    </source>
</evidence>
<keyword evidence="1" id="KW-0175">Coiled coil</keyword>
<dbReference type="EMBL" id="CP060007">
    <property type="protein sequence ID" value="QNA45526.1"/>
    <property type="molecule type" value="Genomic_DNA"/>
</dbReference>